<evidence type="ECO:0000313" key="4">
    <source>
        <dbReference type="EMBL" id="RPB16440.1"/>
    </source>
</evidence>
<dbReference type="InterPro" id="IPR047122">
    <property type="entry name" value="Trans-enoyl_RdTase-like"/>
</dbReference>
<dbReference type="FunCoup" id="A0A3N4L0U5">
    <property type="interactions" value="218"/>
</dbReference>
<dbReference type="SUPFAM" id="SSF50129">
    <property type="entry name" value="GroES-like"/>
    <property type="match status" value="1"/>
</dbReference>
<dbReference type="Gene3D" id="3.90.180.10">
    <property type="entry name" value="Medium-chain alcohol dehydrogenases, catalytic domain"/>
    <property type="match status" value="1"/>
</dbReference>
<dbReference type="Proteomes" id="UP000277580">
    <property type="component" value="Unassembled WGS sequence"/>
</dbReference>
<dbReference type="AlphaFoldDB" id="A0A3N4L0U5"/>
<dbReference type="InParanoid" id="A0A3N4L0U5"/>
<comment type="similarity">
    <text evidence="1">Belongs to the zinc-containing alcohol dehydrogenase family.</text>
</comment>
<feature type="domain" description="Enoyl reductase (ER)" evidence="3">
    <location>
        <begin position="12"/>
        <end position="335"/>
    </location>
</feature>
<keyword evidence="5" id="KW-1185">Reference proteome</keyword>
<organism evidence="4 5">
    <name type="scientific">Morchella conica CCBAS932</name>
    <dbReference type="NCBI Taxonomy" id="1392247"/>
    <lineage>
        <taxon>Eukaryota</taxon>
        <taxon>Fungi</taxon>
        <taxon>Dikarya</taxon>
        <taxon>Ascomycota</taxon>
        <taxon>Pezizomycotina</taxon>
        <taxon>Pezizomycetes</taxon>
        <taxon>Pezizales</taxon>
        <taxon>Morchellaceae</taxon>
        <taxon>Morchella</taxon>
    </lineage>
</organism>
<dbReference type="GO" id="GO:0016651">
    <property type="term" value="F:oxidoreductase activity, acting on NAD(P)H"/>
    <property type="evidence" value="ECO:0007669"/>
    <property type="project" value="InterPro"/>
</dbReference>
<dbReference type="PANTHER" id="PTHR45348:SF5">
    <property type="entry name" value="OXIDOREDUCTASE, PUTATIVE (AFU_ORTHOLOGUE AFUA_8G01420)-RELATED"/>
    <property type="match status" value="1"/>
</dbReference>
<dbReference type="OrthoDB" id="3233595at2759"/>
<evidence type="ECO:0000256" key="2">
    <source>
        <dbReference type="ARBA" id="ARBA00023002"/>
    </source>
</evidence>
<dbReference type="Pfam" id="PF00107">
    <property type="entry name" value="ADH_zinc_N"/>
    <property type="match status" value="1"/>
</dbReference>
<evidence type="ECO:0000259" key="3">
    <source>
        <dbReference type="SMART" id="SM00829"/>
    </source>
</evidence>
<dbReference type="InterPro" id="IPR013149">
    <property type="entry name" value="ADH-like_C"/>
</dbReference>
<dbReference type="InterPro" id="IPR013154">
    <property type="entry name" value="ADH-like_N"/>
</dbReference>
<dbReference type="SMART" id="SM00829">
    <property type="entry name" value="PKS_ER"/>
    <property type="match status" value="1"/>
</dbReference>
<evidence type="ECO:0000256" key="1">
    <source>
        <dbReference type="ARBA" id="ARBA00008072"/>
    </source>
</evidence>
<dbReference type="Gene3D" id="3.40.50.720">
    <property type="entry name" value="NAD(P)-binding Rossmann-like Domain"/>
    <property type="match status" value="1"/>
</dbReference>
<gene>
    <name evidence="4" type="ORF">P167DRAFT_318076</name>
</gene>
<reference evidence="4 5" key="1">
    <citation type="journal article" date="2018" name="Nat. Ecol. Evol.">
        <title>Pezizomycetes genomes reveal the molecular basis of ectomycorrhizal truffle lifestyle.</title>
        <authorList>
            <person name="Murat C."/>
            <person name="Payen T."/>
            <person name="Noel B."/>
            <person name="Kuo A."/>
            <person name="Morin E."/>
            <person name="Chen J."/>
            <person name="Kohler A."/>
            <person name="Krizsan K."/>
            <person name="Balestrini R."/>
            <person name="Da Silva C."/>
            <person name="Montanini B."/>
            <person name="Hainaut M."/>
            <person name="Levati E."/>
            <person name="Barry K.W."/>
            <person name="Belfiori B."/>
            <person name="Cichocki N."/>
            <person name="Clum A."/>
            <person name="Dockter R.B."/>
            <person name="Fauchery L."/>
            <person name="Guy J."/>
            <person name="Iotti M."/>
            <person name="Le Tacon F."/>
            <person name="Lindquist E.A."/>
            <person name="Lipzen A."/>
            <person name="Malagnac F."/>
            <person name="Mello A."/>
            <person name="Molinier V."/>
            <person name="Miyauchi S."/>
            <person name="Poulain J."/>
            <person name="Riccioni C."/>
            <person name="Rubini A."/>
            <person name="Sitrit Y."/>
            <person name="Splivallo R."/>
            <person name="Traeger S."/>
            <person name="Wang M."/>
            <person name="Zifcakova L."/>
            <person name="Wipf D."/>
            <person name="Zambonelli A."/>
            <person name="Paolocci F."/>
            <person name="Nowrousian M."/>
            <person name="Ottonello S."/>
            <person name="Baldrian P."/>
            <person name="Spatafora J.W."/>
            <person name="Henrissat B."/>
            <person name="Nagy L.G."/>
            <person name="Aury J.M."/>
            <person name="Wincker P."/>
            <person name="Grigoriev I.V."/>
            <person name="Bonfante P."/>
            <person name="Martin F.M."/>
        </authorList>
    </citation>
    <scope>NUCLEOTIDE SEQUENCE [LARGE SCALE GENOMIC DNA]</scope>
    <source>
        <strain evidence="4 5">CCBAS932</strain>
    </source>
</reference>
<evidence type="ECO:0000313" key="5">
    <source>
        <dbReference type="Proteomes" id="UP000277580"/>
    </source>
</evidence>
<dbReference type="SUPFAM" id="SSF51735">
    <property type="entry name" value="NAD(P)-binding Rossmann-fold domains"/>
    <property type="match status" value="1"/>
</dbReference>
<proteinExistence type="inferred from homology"/>
<keyword evidence="2" id="KW-0560">Oxidoreductase</keyword>
<dbReference type="CDD" id="cd08249">
    <property type="entry name" value="enoyl_reductase_like"/>
    <property type="match status" value="1"/>
</dbReference>
<dbReference type="InterPro" id="IPR011032">
    <property type="entry name" value="GroES-like_sf"/>
</dbReference>
<dbReference type="InterPro" id="IPR036291">
    <property type="entry name" value="NAD(P)-bd_dom_sf"/>
</dbReference>
<dbReference type="STRING" id="1392247.A0A3N4L0U5"/>
<sequence>MSNTMKEVTVFGEPFHAEIKEVPIPSPSADEVLVKVIYTDSNPKDWKYPIITSTPMNPGDDIAGYIHKVGSNVTEFKPGDRVAAFHVMLSPHGSYAEYAIAPAATTFHISSKTSFEEAATIPLAAMTAALALYQQFRLPLPWLPAPEGQRNPLIIYGGSSAVGAFALKLAKLSNIHPIIAVAGSGIDYVKSLGAADHIVDYRKGNVVADLKTALGDEKCYLAFDAVSEKGSFVNLSEALQNPGGKIALVLPRNEDYPEIPKGIGQVRTWVGSVHKGKFPGDVGEGMGDLDFGWVFYRYLGRMLATGKFSGHPATVVKGGLEGIEKGLIDLKDGKASATKYVYQIADDRYE</sequence>
<dbReference type="Pfam" id="PF08240">
    <property type="entry name" value="ADH_N"/>
    <property type="match status" value="1"/>
</dbReference>
<protein>
    <submittedName>
        <fullName evidence="4">GroES-like protein</fullName>
    </submittedName>
</protein>
<dbReference type="PANTHER" id="PTHR45348">
    <property type="entry name" value="HYPOTHETICAL OXIDOREDUCTASE (EUROFUNG)"/>
    <property type="match status" value="1"/>
</dbReference>
<dbReference type="InterPro" id="IPR020843">
    <property type="entry name" value="ER"/>
</dbReference>
<dbReference type="EMBL" id="ML119109">
    <property type="protein sequence ID" value="RPB16440.1"/>
    <property type="molecule type" value="Genomic_DNA"/>
</dbReference>
<accession>A0A3N4L0U5</accession>
<name>A0A3N4L0U5_9PEZI</name>